<organism evidence="8 9">
    <name type="scientific">Cavenderia fasciculata</name>
    <name type="common">Slime mold</name>
    <name type="synonym">Dictyostelium fasciculatum</name>
    <dbReference type="NCBI Taxonomy" id="261658"/>
    <lineage>
        <taxon>Eukaryota</taxon>
        <taxon>Amoebozoa</taxon>
        <taxon>Evosea</taxon>
        <taxon>Eumycetozoa</taxon>
        <taxon>Dictyostelia</taxon>
        <taxon>Acytosteliales</taxon>
        <taxon>Cavenderiaceae</taxon>
        <taxon>Cavenderia</taxon>
    </lineage>
</organism>
<keyword evidence="3" id="KW-0809">Transit peptide</keyword>
<keyword evidence="6" id="KW-0687">Ribonucleoprotein</keyword>
<dbReference type="EMBL" id="GL883029">
    <property type="protein sequence ID" value="EGG13270.1"/>
    <property type="molecule type" value="Genomic_DNA"/>
</dbReference>
<evidence type="ECO:0000313" key="8">
    <source>
        <dbReference type="EMBL" id="EGG13270.1"/>
    </source>
</evidence>
<evidence type="ECO:0000256" key="3">
    <source>
        <dbReference type="ARBA" id="ARBA00022946"/>
    </source>
</evidence>
<gene>
    <name evidence="8" type="ORF">DFA_11031</name>
</gene>
<evidence type="ECO:0000256" key="2">
    <source>
        <dbReference type="ARBA" id="ARBA00009863"/>
    </source>
</evidence>
<dbReference type="Proteomes" id="UP000007797">
    <property type="component" value="Unassembled WGS sequence"/>
</dbReference>
<evidence type="ECO:0000256" key="7">
    <source>
        <dbReference type="ARBA" id="ARBA00035140"/>
    </source>
</evidence>
<name>F4QEF7_CACFS</name>
<dbReference type="STRING" id="1054147.F4QEF7"/>
<evidence type="ECO:0000256" key="6">
    <source>
        <dbReference type="ARBA" id="ARBA00023274"/>
    </source>
</evidence>
<dbReference type="KEGG" id="dfa:DFA_11031"/>
<dbReference type="OrthoDB" id="274828at2759"/>
<keyword evidence="9" id="KW-1185">Reference proteome</keyword>
<dbReference type="AlphaFoldDB" id="F4QEF7"/>
<sequence length="412" mass="47099">MITGASKKAFMTLSSRSLSQYFSAATTNQKLSINRQSSSSSSSSSSSYSTSSSYSFLQQSTRFNNNDNSIYQRHFSTAATVKEETATTTSEDSQNSSIPYQILSISKEQWDKCIGSDNISKELQSHFDRVGVNKDRSTLLRQPTFQVIEWLNRMKSQNFIKQSKSDYAMLVDGKKGSGKSVVLSQLAFWAKQQGWFVFYIPSCYKFIHTGTLSPFPENPMLFEQNELSTEVLNRMLTVNGEMMKKINLKTKFRIQLNNFRSTPDKTLYDLASSSLEECSSEVLYHFKRELDCVTEFPVLILLDGYNHFDRVSEYGDMYDVGTNFYTLPTDRLLASNLFKPLHNHTLSNGVVVASSTDDVSKEQLLSEFEQDQTIAVNKMTFPITRNRSIFIPNVKWKCQRFMEIRFVALNPY</sequence>
<evidence type="ECO:0000256" key="4">
    <source>
        <dbReference type="ARBA" id="ARBA00022980"/>
    </source>
</evidence>
<keyword evidence="4" id="KW-0689">Ribosomal protein</keyword>
<comment type="similarity">
    <text evidence="2">Belongs to the mitochondrion-specific ribosomal protein mS29 family.</text>
</comment>
<keyword evidence="5" id="KW-0496">Mitochondrion</keyword>
<reference evidence="9" key="1">
    <citation type="journal article" date="2011" name="Genome Res.">
        <title>Phylogeny-wide analysis of social amoeba genomes highlights ancient origins for complex intercellular communication.</title>
        <authorList>
            <person name="Heidel A.J."/>
            <person name="Lawal H.M."/>
            <person name="Felder M."/>
            <person name="Schilde C."/>
            <person name="Helps N.R."/>
            <person name="Tunggal B."/>
            <person name="Rivero F."/>
            <person name="John U."/>
            <person name="Schleicher M."/>
            <person name="Eichinger L."/>
            <person name="Platzer M."/>
            <person name="Noegel A.A."/>
            <person name="Schaap P."/>
            <person name="Gloeckner G."/>
        </authorList>
    </citation>
    <scope>NUCLEOTIDE SEQUENCE [LARGE SCALE GENOMIC DNA]</scope>
    <source>
        <strain evidence="9">SH3</strain>
    </source>
</reference>
<dbReference type="GO" id="GO:0005763">
    <property type="term" value="C:mitochondrial small ribosomal subunit"/>
    <property type="evidence" value="ECO:0007669"/>
    <property type="project" value="TreeGrafter"/>
</dbReference>
<comment type="subcellular location">
    <subcellularLocation>
        <location evidence="1">Mitochondrion</location>
    </subcellularLocation>
</comment>
<dbReference type="PANTHER" id="PTHR12810:SF0">
    <property type="entry name" value="SMALL RIBOSOMAL SUBUNIT PROTEIN MS29"/>
    <property type="match status" value="1"/>
</dbReference>
<dbReference type="GO" id="GO:0003735">
    <property type="term" value="F:structural constituent of ribosome"/>
    <property type="evidence" value="ECO:0007669"/>
    <property type="project" value="TreeGrafter"/>
</dbReference>
<proteinExistence type="inferred from homology"/>
<accession>F4QEF7</accession>
<dbReference type="InterPro" id="IPR019368">
    <property type="entry name" value="Ribosomal_mS29"/>
</dbReference>
<evidence type="ECO:0000256" key="5">
    <source>
        <dbReference type="ARBA" id="ARBA00023128"/>
    </source>
</evidence>
<evidence type="ECO:0000313" key="9">
    <source>
        <dbReference type="Proteomes" id="UP000007797"/>
    </source>
</evidence>
<evidence type="ECO:0000256" key="1">
    <source>
        <dbReference type="ARBA" id="ARBA00004173"/>
    </source>
</evidence>
<protein>
    <recommendedName>
        <fullName evidence="7">Small ribosomal subunit protein mS29</fullName>
    </recommendedName>
</protein>
<dbReference type="PANTHER" id="PTHR12810">
    <property type="entry name" value="MITOCHONDRIAL 28S RIBOSOMAL PROTEIN S29"/>
    <property type="match status" value="1"/>
</dbReference>
<dbReference type="RefSeq" id="XP_004349969.1">
    <property type="nucleotide sequence ID" value="XM_004349919.1"/>
</dbReference>
<dbReference type="Pfam" id="PF10236">
    <property type="entry name" value="DAP3"/>
    <property type="match status" value="1"/>
</dbReference>
<dbReference type="GeneID" id="14865575"/>